<dbReference type="Proteomes" id="UP000016930">
    <property type="component" value="Unassembled WGS sequence"/>
</dbReference>
<reference evidence="1 2" key="1">
    <citation type="journal article" date="2012" name="Proc. Natl. Acad. Sci. U.S.A.">
        <title>Comparative genomics of Ceriporiopsis subvermispora and Phanerochaete chrysosporium provide insight into selective ligninolysis.</title>
        <authorList>
            <person name="Fernandez-Fueyo E."/>
            <person name="Ruiz-Duenas F.J."/>
            <person name="Ferreira P."/>
            <person name="Floudas D."/>
            <person name="Hibbett D.S."/>
            <person name="Canessa P."/>
            <person name="Larrondo L.F."/>
            <person name="James T.Y."/>
            <person name="Seelenfreund D."/>
            <person name="Lobos S."/>
            <person name="Polanco R."/>
            <person name="Tello M."/>
            <person name="Honda Y."/>
            <person name="Watanabe T."/>
            <person name="Watanabe T."/>
            <person name="Ryu J.S."/>
            <person name="Kubicek C.P."/>
            <person name="Schmoll M."/>
            <person name="Gaskell J."/>
            <person name="Hammel K.E."/>
            <person name="St John F.J."/>
            <person name="Vanden Wymelenberg A."/>
            <person name="Sabat G."/>
            <person name="Splinter BonDurant S."/>
            <person name="Syed K."/>
            <person name="Yadav J.S."/>
            <person name="Doddapaneni H."/>
            <person name="Subramanian V."/>
            <person name="Lavin J.L."/>
            <person name="Oguiza J.A."/>
            <person name="Perez G."/>
            <person name="Pisabarro A.G."/>
            <person name="Ramirez L."/>
            <person name="Santoyo F."/>
            <person name="Master E."/>
            <person name="Coutinho P.M."/>
            <person name="Henrissat B."/>
            <person name="Lombard V."/>
            <person name="Magnuson J.K."/>
            <person name="Kuees U."/>
            <person name="Hori C."/>
            <person name="Igarashi K."/>
            <person name="Samejima M."/>
            <person name="Held B.W."/>
            <person name="Barry K.W."/>
            <person name="LaButti K.M."/>
            <person name="Lapidus A."/>
            <person name="Lindquist E.A."/>
            <person name="Lucas S.M."/>
            <person name="Riley R."/>
            <person name="Salamov A.A."/>
            <person name="Hoffmeister D."/>
            <person name="Schwenk D."/>
            <person name="Hadar Y."/>
            <person name="Yarden O."/>
            <person name="de Vries R.P."/>
            <person name="Wiebenga A."/>
            <person name="Stenlid J."/>
            <person name="Eastwood D."/>
            <person name="Grigoriev I.V."/>
            <person name="Berka R.M."/>
            <person name="Blanchette R.A."/>
            <person name="Kersten P."/>
            <person name="Martinez A.T."/>
            <person name="Vicuna R."/>
            <person name="Cullen D."/>
        </authorList>
    </citation>
    <scope>NUCLEOTIDE SEQUENCE [LARGE SCALE GENOMIC DNA]</scope>
    <source>
        <strain evidence="1 2">B</strain>
    </source>
</reference>
<evidence type="ECO:0000313" key="2">
    <source>
        <dbReference type="Proteomes" id="UP000016930"/>
    </source>
</evidence>
<name>M2RA76_CERS8</name>
<dbReference type="AlphaFoldDB" id="M2RA76"/>
<gene>
    <name evidence="1" type="ORF">CERSUDRAFT_116425</name>
</gene>
<accession>M2RA76</accession>
<dbReference type="HOGENOM" id="CLU_2558091_0_0_1"/>
<protein>
    <submittedName>
        <fullName evidence="1">Uncharacterized protein</fullName>
    </submittedName>
</protein>
<proteinExistence type="predicted"/>
<dbReference type="EMBL" id="KB445800">
    <property type="protein sequence ID" value="EMD35691.1"/>
    <property type="molecule type" value="Genomic_DNA"/>
</dbReference>
<sequence>MAPLPMFRILFFPALTRVQKQSKVAPSLTSAPARMLSEQCASGRFASDDLRVIGHAAQHLSRSVGKTHLNLVRHAQVTSSTE</sequence>
<organism evidence="1 2">
    <name type="scientific">Ceriporiopsis subvermispora (strain B)</name>
    <name type="common">White-rot fungus</name>
    <name type="synonym">Gelatoporia subvermispora</name>
    <dbReference type="NCBI Taxonomy" id="914234"/>
    <lineage>
        <taxon>Eukaryota</taxon>
        <taxon>Fungi</taxon>
        <taxon>Dikarya</taxon>
        <taxon>Basidiomycota</taxon>
        <taxon>Agaricomycotina</taxon>
        <taxon>Agaricomycetes</taxon>
        <taxon>Polyporales</taxon>
        <taxon>Gelatoporiaceae</taxon>
        <taxon>Gelatoporia</taxon>
    </lineage>
</organism>
<evidence type="ECO:0000313" key="1">
    <source>
        <dbReference type="EMBL" id="EMD35691.1"/>
    </source>
</evidence>
<keyword evidence="2" id="KW-1185">Reference proteome</keyword>